<gene>
    <name evidence="2" type="ORF">B0H67DRAFT_641001</name>
</gene>
<organism evidence="2 3">
    <name type="scientific">Lasiosphaeris hirsuta</name>
    <dbReference type="NCBI Taxonomy" id="260670"/>
    <lineage>
        <taxon>Eukaryota</taxon>
        <taxon>Fungi</taxon>
        <taxon>Dikarya</taxon>
        <taxon>Ascomycota</taxon>
        <taxon>Pezizomycotina</taxon>
        <taxon>Sordariomycetes</taxon>
        <taxon>Sordariomycetidae</taxon>
        <taxon>Sordariales</taxon>
        <taxon>Lasiosphaeriaceae</taxon>
        <taxon>Lasiosphaeris</taxon>
    </lineage>
</organism>
<dbReference type="EMBL" id="JAUKUA010000002">
    <property type="protein sequence ID" value="KAK0724460.1"/>
    <property type="molecule type" value="Genomic_DNA"/>
</dbReference>
<dbReference type="Proteomes" id="UP001172102">
    <property type="component" value="Unassembled WGS sequence"/>
</dbReference>
<feature type="region of interest" description="Disordered" evidence="1">
    <location>
        <begin position="108"/>
        <end position="140"/>
    </location>
</feature>
<protein>
    <submittedName>
        <fullName evidence="2">Uncharacterized protein</fullName>
    </submittedName>
</protein>
<feature type="compositionally biased region" description="Low complexity" evidence="1">
    <location>
        <begin position="108"/>
        <end position="126"/>
    </location>
</feature>
<evidence type="ECO:0000313" key="3">
    <source>
        <dbReference type="Proteomes" id="UP001172102"/>
    </source>
</evidence>
<name>A0AA40E2D2_9PEZI</name>
<evidence type="ECO:0000313" key="2">
    <source>
        <dbReference type="EMBL" id="KAK0724460.1"/>
    </source>
</evidence>
<comment type="caution">
    <text evidence="2">The sequence shown here is derived from an EMBL/GenBank/DDBJ whole genome shotgun (WGS) entry which is preliminary data.</text>
</comment>
<evidence type="ECO:0000256" key="1">
    <source>
        <dbReference type="SAM" id="MobiDB-lite"/>
    </source>
</evidence>
<reference evidence="2" key="1">
    <citation type="submission" date="2023-06" db="EMBL/GenBank/DDBJ databases">
        <title>Genome-scale phylogeny and comparative genomics of the fungal order Sordariales.</title>
        <authorList>
            <consortium name="Lawrence Berkeley National Laboratory"/>
            <person name="Hensen N."/>
            <person name="Bonometti L."/>
            <person name="Westerberg I."/>
            <person name="Brannstrom I.O."/>
            <person name="Guillou S."/>
            <person name="Cros-Aarteil S."/>
            <person name="Calhoun S."/>
            <person name="Haridas S."/>
            <person name="Kuo A."/>
            <person name="Mondo S."/>
            <person name="Pangilinan J."/>
            <person name="Riley R."/>
            <person name="Labutti K."/>
            <person name="Andreopoulos B."/>
            <person name="Lipzen A."/>
            <person name="Chen C."/>
            <person name="Yanf M."/>
            <person name="Daum C."/>
            <person name="Ng V."/>
            <person name="Clum A."/>
            <person name="Steindorff A."/>
            <person name="Ohm R."/>
            <person name="Martin F."/>
            <person name="Silar P."/>
            <person name="Natvig D."/>
            <person name="Lalanne C."/>
            <person name="Gautier V."/>
            <person name="Ament-Velasquez S.L."/>
            <person name="Kruys A."/>
            <person name="Hutchinson M.I."/>
            <person name="Powell A.J."/>
            <person name="Barry K."/>
            <person name="Miller A.N."/>
            <person name="Grigoriev I.V."/>
            <person name="Debuchy R."/>
            <person name="Gladieux P."/>
            <person name="Thoren M.H."/>
            <person name="Johannesson H."/>
        </authorList>
    </citation>
    <scope>NUCLEOTIDE SEQUENCE</scope>
    <source>
        <strain evidence="2">SMH4607-1</strain>
    </source>
</reference>
<keyword evidence="3" id="KW-1185">Reference proteome</keyword>
<sequence>MYARVANKIVQCFGFFQPWSCPPTASHDKEHAIVTDAPGTQPPMNPLPPKPELEMDLRPWYPAFRGSPASKTSSVRGIHSVPSVSSIPSLPRAIPLSPSLFRVASSCSSSSTSSSYSRLSESLSSSPIEHRDSTAEGMQPDASVAPRVHVAPSVISDGTIASASVSALHSEPFPTPVGLGHRTEKKPETLASPKQEVYTSEDVQGENNAPCLKLRRIEVSLRTGSVTRSKSAACLRLSNSSDKTAASTPKPECRASLDLLKAASLDLSRSRTASIRTGFLDREDKVAPVTEPKSEAFTSDVVQGESGAPCLKLRGLGARSRPVSLVLGDRQPARIAPLA</sequence>
<proteinExistence type="predicted"/>
<dbReference type="AlphaFoldDB" id="A0AA40E2D2"/>
<accession>A0AA40E2D2</accession>